<keyword evidence="2" id="KW-0808">Transferase</keyword>
<dbReference type="EMBL" id="JBHTOK010000010">
    <property type="protein sequence ID" value="MFD1440251.1"/>
    <property type="molecule type" value="Genomic_DNA"/>
</dbReference>
<evidence type="ECO:0000256" key="3">
    <source>
        <dbReference type="ARBA" id="ARBA00022691"/>
    </source>
</evidence>
<comment type="caution">
    <text evidence="6">The sequence shown here is derived from an EMBL/GenBank/DDBJ whole genome shotgun (WGS) entry which is preliminary data.</text>
</comment>
<proteinExistence type="predicted"/>
<dbReference type="InterPro" id="IPR016718">
    <property type="entry name" value="rRNA_m1G-MeTrfase_A_prd"/>
</dbReference>
<evidence type="ECO:0000256" key="2">
    <source>
        <dbReference type="ARBA" id="ARBA00022679"/>
    </source>
</evidence>
<accession>A0ABW4CUA2</accession>
<sequence length="276" mass="29476">MRKIEEKAQAMAKLGVFACPVCGEALTLSQTSLVCANGHRYDLAKKGTVNFLAKPSATEYDTPMLEARRRVLQAGFFAPFVAAIQSQLGAGDTVLDVGCGEGTPTSRLAESGAQAVGFDISAPAIALAGRLATSAVFCVADLARLPFLPGSFSAVVDLFSPGAYQEFDRVLRPEGRLFKVIPAAGYLRELRQGLYAGTAKAAYSNRAVLDRFLAAYPDATQTPLTYDFPVSPNQFEDVMKMTPLTWQADPAKRAAMVAAPPASIHVDVLLLEAKLR</sequence>
<evidence type="ECO:0000313" key="6">
    <source>
        <dbReference type="EMBL" id="MFD1440251.1"/>
    </source>
</evidence>
<dbReference type="GO" id="GO:0032259">
    <property type="term" value="P:methylation"/>
    <property type="evidence" value="ECO:0007669"/>
    <property type="project" value="UniProtKB-KW"/>
</dbReference>
<organism evidence="6 7">
    <name type="scientific">Lacticaseibacillus hegangensis</name>
    <dbReference type="NCBI Taxonomy" id="2486010"/>
    <lineage>
        <taxon>Bacteria</taxon>
        <taxon>Bacillati</taxon>
        <taxon>Bacillota</taxon>
        <taxon>Bacilli</taxon>
        <taxon>Lactobacillales</taxon>
        <taxon>Lactobacillaceae</taxon>
        <taxon>Lacticaseibacillus</taxon>
    </lineage>
</organism>
<feature type="domain" description="23S rRNA (guanine(745)-N(1))-methyltransferase N-terminal" evidence="5">
    <location>
        <begin position="17"/>
        <end position="52"/>
    </location>
</feature>
<dbReference type="GO" id="GO:0008168">
    <property type="term" value="F:methyltransferase activity"/>
    <property type="evidence" value="ECO:0007669"/>
    <property type="project" value="UniProtKB-KW"/>
</dbReference>
<dbReference type="SUPFAM" id="SSF53335">
    <property type="entry name" value="S-adenosyl-L-methionine-dependent methyltransferases"/>
    <property type="match status" value="1"/>
</dbReference>
<dbReference type="PANTHER" id="PTHR43464:SF19">
    <property type="entry name" value="UBIQUINONE BIOSYNTHESIS O-METHYLTRANSFERASE, MITOCHONDRIAL"/>
    <property type="match status" value="1"/>
</dbReference>
<protein>
    <submittedName>
        <fullName evidence="6">Methyltransferase domain-containing protein</fullName>
    </submittedName>
</protein>
<dbReference type="PANTHER" id="PTHR43464">
    <property type="entry name" value="METHYLTRANSFERASE"/>
    <property type="match status" value="1"/>
</dbReference>
<dbReference type="InterPro" id="IPR041698">
    <property type="entry name" value="Methyltransf_25"/>
</dbReference>
<dbReference type="InterPro" id="IPR029063">
    <property type="entry name" value="SAM-dependent_MTases_sf"/>
</dbReference>
<dbReference type="PIRSF" id="PIRSF018249">
    <property type="entry name" value="MyrA_prd"/>
    <property type="match status" value="1"/>
</dbReference>
<evidence type="ECO:0000259" key="4">
    <source>
        <dbReference type="Pfam" id="PF13649"/>
    </source>
</evidence>
<keyword evidence="3" id="KW-0949">S-adenosyl-L-methionine</keyword>
<dbReference type="RefSeq" id="WP_125755043.1">
    <property type="nucleotide sequence ID" value="NZ_JBHTOK010000010.1"/>
</dbReference>
<evidence type="ECO:0000256" key="1">
    <source>
        <dbReference type="ARBA" id="ARBA00022603"/>
    </source>
</evidence>
<reference evidence="7" key="1">
    <citation type="journal article" date="2019" name="Int. J. Syst. Evol. Microbiol.">
        <title>The Global Catalogue of Microorganisms (GCM) 10K type strain sequencing project: providing services to taxonomists for standard genome sequencing and annotation.</title>
        <authorList>
            <consortium name="The Broad Institute Genomics Platform"/>
            <consortium name="The Broad Institute Genome Sequencing Center for Infectious Disease"/>
            <person name="Wu L."/>
            <person name="Ma J."/>
        </authorList>
    </citation>
    <scope>NUCLEOTIDE SEQUENCE [LARGE SCALE GENOMIC DNA]</scope>
    <source>
        <strain evidence="7">CCM 8912</strain>
    </source>
</reference>
<feature type="domain" description="Methyltransferase" evidence="4">
    <location>
        <begin position="94"/>
        <end position="175"/>
    </location>
</feature>
<keyword evidence="7" id="KW-1185">Reference proteome</keyword>
<dbReference type="Proteomes" id="UP001597212">
    <property type="component" value="Unassembled WGS sequence"/>
</dbReference>
<dbReference type="Pfam" id="PF21302">
    <property type="entry name" value="Zn_ribbon_RlmA"/>
    <property type="match status" value="1"/>
</dbReference>
<evidence type="ECO:0000259" key="5">
    <source>
        <dbReference type="Pfam" id="PF21302"/>
    </source>
</evidence>
<dbReference type="InterPro" id="IPR048647">
    <property type="entry name" value="RlmA_N"/>
</dbReference>
<evidence type="ECO:0000313" key="7">
    <source>
        <dbReference type="Proteomes" id="UP001597212"/>
    </source>
</evidence>
<keyword evidence="1 6" id="KW-0489">Methyltransferase</keyword>
<dbReference type="Pfam" id="PF13649">
    <property type="entry name" value="Methyltransf_25"/>
    <property type="match status" value="1"/>
</dbReference>
<gene>
    <name evidence="6" type="ORF">ACFQ5K_02430</name>
</gene>
<dbReference type="Gene3D" id="3.40.50.150">
    <property type="entry name" value="Vaccinia Virus protein VP39"/>
    <property type="match status" value="1"/>
</dbReference>
<dbReference type="CDD" id="cd02440">
    <property type="entry name" value="AdoMet_MTases"/>
    <property type="match status" value="1"/>
</dbReference>
<name>A0ABW4CUA2_9LACO</name>